<dbReference type="PROSITE" id="PS51569">
    <property type="entry name" value="DOT1"/>
    <property type="match status" value="1"/>
</dbReference>
<gene>
    <name evidence="3" type="ORF">PSON_ATCC_30995.1.T0800025</name>
</gene>
<comment type="similarity">
    <text evidence="1">Belongs to the class I-like SAM-binding methyltransferase superfamily. DOT1 family.</text>
</comment>
<organism evidence="3 4">
    <name type="scientific">Paramecium sonneborni</name>
    <dbReference type="NCBI Taxonomy" id="65129"/>
    <lineage>
        <taxon>Eukaryota</taxon>
        <taxon>Sar</taxon>
        <taxon>Alveolata</taxon>
        <taxon>Ciliophora</taxon>
        <taxon>Intramacronucleata</taxon>
        <taxon>Oligohymenophorea</taxon>
        <taxon>Peniculida</taxon>
        <taxon>Parameciidae</taxon>
        <taxon>Paramecium</taxon>
    </lineage>
</organism>
<name>A0A8S1PK01_9CILI</name>
<dbReference type="GO" id="GO:0051726">
    <property type="term" value="P:regulation of cell cycle"/>
    <property type="evidence" value="ECO:0007669"/>
    <property type="project" value="InterPro"/>
</dbReference>
<keyword evidence="1" id="KW-0539">Nucleus</keyword>
<dbReference type="Pfam" id="PF08123">
    <property type="entry name" value="DOT1"/>
    <property type="match status" value="1"/>
</dbReference>
<evidence type="ECO:0000259" key="2">
    <source>
        <dbReference type="PROSITE" id="PS51569"/>
    </source>
</evidence>
<protein>
    <recommendedName>
        <fullName evidence="1">Histone-lysine N-methyltransferase, H3 lysine-79 specific</fullName>
        <ecNumber evidence="1">2.1.1.360</ecNumber>
    </recommendedName>
    <alternativeName>
        <fullName evidence="1">Histone H3-K79 methyltransferase</fullName>
    </alternativeName>
</protein>
<dbReference type="GO" id="GO:0005634">
    <property type="term" value="C:nucleus"/>
    <property type="evidence" value="ECO:0007669"/>
    <property type="project" value="UniProtKB-SubCell"/>
</dbReference>
<feature type="domain" description="DOT1" evidence="2">
    <location>
        <begin position="1"/>
        <end position="285"/>
    </location>
</feature>
<dbReference type="Proteomes" id="UP000692954">
    <property type="component" value="Unassembled WGS sequence"/>
</dbReference>
<dbReference type="FunFam" id="3.40.50.150:FF:000538">
    <property type="entry name" value="Histone-lysine N-methyltransferase, H3 lysine-79 specific"/>
    <property type="match status" value="1"/>
</dbReference>
<keyword evidence="1" id="KW-0949">S-adenosyl-L-methionine</keyword>
<dbReference type="EMBL" id="CAJJDN010000080">
    <property type="protein sequence ID" value="CAD8103321.1"/>
    <property type="molecule type" value="Genomic_DNA"/>
</dbReference>
<comment type="caution">
    <text evidence="3">The sequence shown here is derived from an EMBL/GenBank/DDBJ whole genome shotgun (WGS) entry which is preliminary data.</text>
</comment>
<dbReference type="InterPro" id="IPR025789">
    <property type="entry name" value="DOT1_dom"/>
</dbReference>
<evidence type="ECO:0000313" key="3">
    <source>
        <dbReference type="EMBL" id="CAD8103321.1"/>
    </source>
</evidence>
<dbReference type="GO" id="GO:0032259">
    <property type="term" value="P:methylation"/>
    <property type="evidence" value="ECO:0007669"/>
    <property type="project" value="UniProtKB-KW"/>
</dbReference>
<dbReference type="OrthoDB" id="311050at2759"/>
<evidence type="ECO:0000256" key="1">
    <source>
        <dbReference type="RuleBase" id="RU271113"/>
    </source>
</evidence>
<accession>A0A8S1PK01</accession>
<reference evidence="3" key="1">
    <citation type="submission" date="2021-01" db="EMBL/GenBank/DDBJ databases">
        <authorList>
            <consortium name="Genoscope - CEA"/>
            <person name="William W."/>
        </authorList>
    </citation>
    <scope>NUCLEOTIDE SEQUENCE</scope>
</reference>
<keyword evidence="1" id="KW-0808">Transferase</keyword>
<dbReference type="AlphaFoldDB" id="A0A8S1PK01"/>
<dbReference type="GO" id="GO:0140956">
    <property type="term" value="F:histone H3K79 trimethyltransferase activity"/>
    <property type="evidence" value="ECO:0007669"/>
    <property type="project" value="UniProtKB-EC"/>
</dbReference>
<comment type="function">
    <text evidence="1">Histone methyltransferase that specifically trimethylates histone H3 to form H3K79me3. This methylation is required for telomere silencing and for the pachytene checkpoint during the meiotic cell cycle by allowing the recruitment of RAD9 to double strand breaks. Nucleosomes are preferred as substrate compared to free histone.</text>
</comment>
<keyword evidence="1" id="KW-0489">Methyltransferase</keyword>
<dbReference type="PANTHER" id="PTHR21451:SF19">
    <property type="entry name" value="ACTIVATED IN BLOCKED UNFOLDED PROTEIN RESPONSE"/>
    <property type="match status" value="1"/>
</dbReference>
<proteinExistence type="inferred from homology"/>
<sequence length="285" mass="33228">MIRNSSIYELIKIQIYIKLQQEESQDIIRDFILVNILQRDQKLRKKNIQKKHFGENNPQCQKKQLKSLYEKFTKEYSLQRARTLSREERLANHLTSNSLSYGEIEFTSLSLVFQQVQPNKGGIFYDLGSGIGKSVIAASLMHQFDICKGIEYLHSLHEQACKLKQEVEKQKSLIEQEMEQIGVYDYQQPIIEFINGDFRELDWSDGTFLFASTTCFDPDLMRQLSKKAALLKDGSYFITVTKTLEPQIGWDLIKSIKVQLSWGLATIHIQQKKMIQIQQQQILLL</sequence>
<keyword evidence="1" id="KW-0156">Chromatin regulator</keyword>
<keyword evidence="4" id="KW-1185">Reference proteome</keyword>
<comment type="catalytic activity">
    <reaction evidence="1">
        <text>L-lysyl(79)-[histone H3] + 3 S-adenosyl-L-methionine = N(6),N(6),N(6)-trimethyl-L-lysyl(79)-[histone H3] + 3 S-adenosyl-L-homocysteine + 3 H(+)</text>
        <dbReference type="Rhea" id="RHEA:60328"/>
        <dbReference type="Rhea" id="RHEA-COMP:15549"/>
        <dbReference type="Rhea" id="RHEA-COMP:15552"/>
        <dbReference type="ChEBI" id="CHEBI:15378"/>
        <dbReference type="ChEBI" id="CHEBI:29969"/>
        <dbReference type="ChEBI" id="CHEBI:57856"/>
        <dbReference type="ChEBI" id="CHEBI:59789"/>
        <dbReference type="ChEBI" id="CHEBI:61961"/>
        <dbReference type="EC" id="2.1.1.360"/>
    </reaction>
</comment>
<dbReference type="PANTHER" id="PTHR21451">
    <property type="entry name" value="HISTONE H3 METHYLTRANSFERASE"/>
    <property type="match status" value="1"/>
</dbReference>
<comment type="miscellaneous">
    <text evidence="1">In contrast to other lysine histone methyltransferases, it does not contain a SET domain, suggesting the existence of another mechanism for methylation of lysine residues of histones.</text>
</comment>
<evidence type="ECO:0000313" key="4">
    <source>
        <dbReference type="Proteomes" id="UP000692954"/>
    </source>
</evidence>
<comment type="subcellular location">
    <subcellularLocation>
        <location evidence="1">Nucleus</location>
    </subcellularLocation>
</comment>
<dbReference type="InterPro" id="IPR030445">
    <property type="entry name" value="H3-K79_meTrfase"/>
</dbReference>
<dbReference type="EC" id="2.1.1.360" evidence="1"/>